<evidence type="ECO:0000313" key="3">
    <source>
        <dbReference type="Proteomes" id="UP000262004"/>
    </source>
</evidence>
<dbReference type="KEGG" id="htl:HPTL_1218"/>
<keyword evidence="1" id="KW-0472">Membrane</keyword>
<feature type="transmembrane region" description="Helical" evidence="1">
    <location>
        <begin position="60"/>
        <end position="85"/>
    </location>
</feature>
<accession>A0A2Z6DYV4</accession>
<evidence type="ECO:0008006" key="4">
    <source>
        <dbReference type="Google" id="ProtNLM"/>
    </source>
</evidence>
<gene>
    <name evidence="2" type="ORF">HPTL_1218</name>
</gene>
<feature type="transmembrane region" description="Helical" evidence="1">
    <location>
        <begin position="97"/>
        <end position="120"/>
    </location>
</feature>
<keyword evidence="1" id="KW-0812">Transmembrane</keyword>
<proteinExistence type="predicted"/>
<dbReference type="EMBL" id="AP018558">
    <property type="protein sequence ID" value="BBD77482.1"/>
    <property type="molecule type" value="Genomic_DNA"/>
</dbReference>
<keyword evidence="1" id="KW-1133">Transmembrane helix</keyword>
<feature type="transmembrane region" description="Helical" evidence="1">
    <location>
        <begin position="15"/>
        <end position="48"/>
    </location>
</feature>
<name>A0A2Z6DYV4_HYDTE</name>
<evidence type="ECO:0000256" key="1">
    <source>
        <dbReference type="SAM" id="Phobius"/>
    </source>
</evidence>
<organism evidence="2 3">
    <name type="scientific">Hydrogenophilus thermoluteolus</name>
    <name type="common">Pseudomonas hydrogenothermophila</name>
    <dbReference type="NCBI Taxonomy" id="297"/>
    <lineage>
        <taxon>Bacteria</taxon>
        <taxon>Pseudomonadati</taxon>
        <taxon>Pseudomonadota</taxon>
        <taxon>Hydrogenophilia</taxon>
        <taxon>Hydrogenophilales</taxon>
        <taxon>Hydrogenophilaceae</taxon>
        <taxon>Hydrogenophilus</taxon>
    </lineage>
</organism>
<protein>
    <recommendedName>
        <fullName evidence="4">Energy-coupling factor transporter transmembrane protein EcfT</fullName>
    </recommendedName>
</protein>
<evidence type="ECO:0000313" key="2">
    <source>
        <dbReference type="EMBL" id="BBD77482.1"/>
    </source>
</evidence>
<sequence>MGRAGSVRIPYAFRVWLWIAGAVALQAVTSLSLLSLATLVVVGAAIAIDRARFVRLLRRIRWLLLSIVILFGWMTPGTAIVPFWVGLMPTFEGLELAVLHGLRLLALVAWLIFWFAWLPIPEQPTALYRAFFPLVWFGVPLERFAVRLALILDGLDALAKAPVRLRDWRHLPRWLEGEDDAAESCRQKAGLR</sequence>
<dbReference type="RefSeq" id="WP_119335214.1">
    <property type="nucleotide sequence ID" value="NZ_AP018558.1"/>
</dbReference>
<keyword evidence="3" id="KW-1185">Reference proteome</keyword>
<dbReference type="AlphaFoldDB" id="A0A2Z6DYV4"/>
<dbReference type="Proteomes" id="UP000262004">
    <property type="component" value="Chromosome"/>
</dbReference>
<reference evidence="2 3" key="1">
    <citation type="submission" date="2018-04" db="EMBL/GenBank/DDBJ databases">
        <title>Complete genome sequence of Hydrogenophilus thermoluteolus TH-1.</title>
        <authorList>
            <person name="Arai H."/>
        </authorList>
    </citation>
    <scope>NUCLEOTIDE SEQUENCE [LARGE SCALE GENOMIC DNA]</scope>
    <source>
        <strain evidence="2 3">TH-1</strain>
    </source>
</reference>